<dbReference type="GO" id="GO:0005634">
    <property type="term" value="C:nucleus"/>
    <property type="evidence" value="ECO:0007669"/>
    <property type="project" value="UniProtKB-SubCell"/>
</dbReference>
<accession>A0AAQ3XHC9</accession>
<feature type="non-terminal residue" evidence="10">
    <location>
        <position position="410"/>
    </location>
</feature>
<dbReference type="InterPro" id="IPR045249">
    <property type="entry name" value="HARBI1-like"/>
</dbReference>
<evidence type="ECO:0000256" key="1">
    <source>
        <dbReference type="ARBA" id="ARBA00001968"/>
    </source>
</evidence>
<sequence length="410" mass="46421">NLWCRNMSSQEGSSNSDTSSDASFYELAGLGAALGAYAARRYVYGVATPLVNHHPPMFPYLTGRQWVEMNLHDPVRCQNNFRMQPDAFLQLHHILVTSHGLQPTQQFETVEALAMFLWACASGQSSRQIQDRFERSLDTISRKMGNVADTVIAPKDPNYTQVHPRLLRYAPYFDGCIGALDGTHIPAIINHDARVDFINRKGRPSFNVLGIVDMDMRFTYVGAGMAGSCHDMAVLRDYMETANYPHPPPGRYYLADSGYAVREGYLGPYRSTRYHLEEFSHRGAETREEKFNYHHASLRNVVERAFGVLKARWHILELVPLYPREKQTKMIIGCCALHNFLLDRHLARQPARNMPGNVDYGMSLWVAANACMDMATVQDWISLGISFMWARLRRAATVSGAPPDTRPPVY</sequence>
<dbReference type="PANTHER" id="PTHR22930:SF221">
    <property type="entry name" value="NUCLEASE HARBI1"/>
    <property type="match status" value="1"/>
</dbReference>
<dbReference type="EMBL" id="CP144754">
    <property type="protein sequence ID" value="WVZ97931.1"/>
    <property type="molecule type" value="Genomic_DNA"/>
</dbReference>
<dbReference type="AlphaFoldDB" id="A0AAQ3XHC9"/>
<evidence type="ECO:0000256" key="6">
    <source>
        <dbReference type="ARBA" id="ARBA00022801"/>
    </source>
</evidence>
<evidence type="ECO:0000313" key="11">
    <source>
        <dbReference type="Proteomes" id="UP001341281"/>
    </source>
</evidence>
<keyword evidence="11" id="KW-1185">Reference proteome</keyword>
<dbReference type="GO" id="GO:0004518">
    <property type="term" value="F:nuclease activity"/>
    <property type="evidence" value="ECO:0007669"/>
    <property type="project" value="UniProtKB-KW"/>
</dbReference>
<comment type="similarity">
    <text evidence="3">Belongs to the HARBI1 family.</text>
</comment>
<evidence type="ECO:0000256" key="3">
    <source>
        <dbReference type="ARBA" id="ARBA00006958"/>
    </source>
</evidence>
<dbReference type="Pfam" id="PF13359">
    <property type="entry name" value="DDE_Tnp_4"/>
    <property type="match status" value="1"/>
</dbReference>
<evidence type="ECO:0000256" key="4">
    <source>
        <dbReference type="ARBA" id="ARBA00022722"/>
    </source>
</evidence>
<proteinExistence type="inferred from homology"/>
<protein>
    <recommendedName>
        <fullName evidence="12">DDE Tnp4 domain-containing protein</fullName>
    </recommendedName>
</protein>
<dbReference type="InterPro" id="IPR027806">
    <property type="entry name" value="HARBI1_dom"/>
</dbReference>
<keyword evidence="7" id="KW-0539">Nucleus</keyword>
<evidence type="ECO:0000259" key="9">
    <source>
        <dbReference type="Pfam" id="PF26138"/>
    </source>
</evidence>
<organism evidence="10 11">
    <name type="scientific">Paspalum notatum var. saurae</name>
    <dbReference type="NCBI Taxonomy" id="547442"/>
    <lineage>
        <taxon>Eukaryota</taxon>
        <taxon>Viridiplantae</taxon>
        <taxon>Streptophyta</taxon>
        <taxon>Embryophyta</taxon>
        <taxon>Tracheophyta</taxon>
        <taxon>Spermatophyta</taxon>
        <taxon>Magnoliopsida</taxon>
        <taxon>Liliopsida</taxon>
        <taxon>Poales</taxon>
        <taxon>Poaceae</taxon>
        <taxon>PACMAD clade</taxon>
        <taxon>Panicoideae</taxon>
        <taxon>Andropogonodae</taxon>
        <taxon>Paspaleae</taxon>
        <taxon>Paspalinae</taxon>
        <taxon>Paspalum</taxon>
    </lineage>
</organism>
<name>A0AAQ3XHC9_PASNO</name>
<keyword evidence="5" id="KW-0479">Metal-binding</keyword>
<evidence type="ECO:0000313" key="10">
    <source>
        <dbReference type="EMBL" id="WVZ97931.1"/>
    </source>
</evidence>
<evidence type="ECO:0000256" key="5">
    <source>
        <dbReference type="ARBA" id="ARBA00022723"/>
    </source>
</evidence>
<dbReference type="Pfam" id="PF26138">
    <property type="entry name" value="DUF8040"/>
    <property type="match status" value="1"/>
</dbReference>
<feature type="domain" description="DDE Tnp4" evidence="8">
    <location>
        <begin position="180"/>
        <end position="339"/>
    </location>
</feature>
<evidence type="ECO:0000256" key="7">
    <source>
        <dbReference type="ARBA" id="ARBA00023242"/>
    </source>
</evidence>
<evidence type="ECO:0000256" key="2">
    <source>
        <dbReference type="ARBA" id="ARBA00004123"/>
    </source>
</evidence>
<keyword evidence="6" id="KW-0378">Hydrolase</keyword>
<feature type="non-terminal residue" evidence="10">
    <location>
        <position position="1"/>
    </location>
</feature>
<dbReference type="GO" id="GO:0046872">
    <property type="term" value="F:metal ion binding"/>
    <property type="evidence" value="ECO:0007669"/>
    <property type="project" value="UniProtKB-KW"/>
</dbReference>
<feature type="domain" description="DUF8040" evidence="9">
    <location>
        <begin position="61"/>
        <end position="152"/>
    </location>
</feature>
<keyword evidence="4" id="KW-0540">Nuclease</keyword>
<dbReference type="PANTHER" id="PTHR22930">
    <property type="match status" value="1"/>
</dbReference>
<evidence type="ECO:0008006" key="12">
    <source>
        <dbReference type="Google" id="ProtNLM"/>
    </source>
</evidence>
<dbReference type="InterPro" id="IPR058353">
    <property type="entry name" value="DUF8040"/>
</dbReference>
<dbReference type="GO" id="GO:0016787">
    <property type="term" value="F:hydrolase activity"/>
    <property type="evidence" value="ECO:0007669"/>
    <property type="project" value="UniProtKB-KW"/>
</dbReference>
<reference evidence="10 11" key="1">
    <citation type="submission" date="2024-02" db="EMBL/GenBank/DDBJ databases">
        <title>High-quality chromosome-scale genome assembly of Pensacola bahiagrass (Paspalum notatum Flugge var. saurae).</title>
        <authorList>
            <person name="Vega J.M."/>
            <person name="Podio M."/>
            <person name="Orjuela J."/>
            <person name="Siena L.A."/>
            <person name="Pessino S.C."/>
            <person name="Combes M.C."/>
            <person name="Mariac C."/>
            <person name="Albertini E."/>
            <person name="Pupilli F."/>
            <person name="Ortiz J.P.A."/>
            <person name="Leblanc O."/>
        </authorList>
    </citation>
    <scope>NUCLEOTIDE SEQUENCE [LARGE SCALE GENOMIC DNA]</scope>
    <source>
        <strain evidence="10">R1</strain>
        <tissue evidence="10">Leaf</tissue>
    </source>
</reference>
<gene>
    <name evidence="10" type="ORF">U9M48_043431</name>
</gene>
<dbReference type="Proteomes" id="UP001341281">
    <property type="component" value="Chromosome 10"/>
</dbReference>
<comment type="cofactor">
    <cofactor evidence="1">
        <name>a divalent metal cation</name>
        <dbReference type="ChEBI" id="CHEBI:60240"/>
    </cofactor>
</comment>
<evidence type="ECO:0000259" key="8">
    <source>
        <dbReference type="Pfam" id="PF13359"/>
    </source>
</evidence>
<comment type="subcellular location">
    <subcellularLocation>
        <location evidence="2">Nucleus</location>
    </subcellularLocation>
</comment>